<organism evidence="1 2">
    <name type="scientific">Aspergillus bertholletiae</name>
    <dbReference type="NCBI Taxonomy" id="1226010"/>
    <lineage>
        <taxon>Eukaryota</taxon>
        <taxon>Fungi</taxon>
        <taxon>Dikarya</taxon>
        <taxon>Ascomycota</taxon>
        <taxon>Pezizomycotina</taxon>
        <taxon>Eurotiomycetes</taxon>
        <taxon>Eurotiomycetidae</taxon>
        <taxon>Eurotiales</taxon>
        <taxon>Aspergillaceae</taxon>
        <taxon>Aspergillus</taxon>
        <taxon>Aspergillus subgen. Circumdati</taxon>
    </lineage>
</organism>
<keyword evidence="2" id="KW-1185">Reference proteome</keyword>
<evidence type="ECO:0000313" key="2">
    <source>
        <dbReference type="Proteomes" id="UP000326198"/>
    </source>
</evidence>
<dbReference type="AlphaFoldDB" id="A0A5N7BBQ5"/>
<name>A0A5N7BBQ5_9EURO</name>
<dbReference type="Proteomes" id="UP000326198">
    <property type="component" value="Unassembled WGS sequence"/>
</dbReference>
<dbReference type="PROSITE" id="PS51257">
    <property type="entry name" value="PROKAR_LIPOPROTEIN"/>
    <property type="match status" value="1"/>
</dbReference>
<reference evidence="1 2" key="1">
    <citation type="submission" date="2019-04" db="EMBL/GenBank/DDBJ databases">
        <title>Friends and foes A comparative genomics studyof 23 Aspergillus species from section Flavi.</title>
        <authorList>
            <consortium name="DOE Joint Genome Institute"/>
            <person name="Kjaerbolling I."/>
            <person name="Vesth T."/>
            <person name="Frisvad J.C."/>
            <person name="Nybo J.L."/>
            <person name="Theobald S."/>
            <person name="Kildgaard S."/>
            <person name="Isbrandt T."/>
            <person name="Kuo A."/>
            <person name="Sato A."/>
            <person name="Lyhne E.K."/>
            <person name="Kogle M.E."/>
            <person name="Wiebenga A."/>
            <person name="Kun R.S."/>
            <person name="Lubbers R.J."/>
            <person name="Makela M.R."/>
            <person name="Barry K."/>
            <person name="Chovatia M."/>
            <person name="Clum A."/>
            <person name="Daum C."/>
            <person name="Haridas S."/>
            <person name="He G."/>
            <person name="LaButti K."/>
            <person name="Lipzen A."/>
            <person name="Mondo S."/>
            <person name="Riley R."/>
            <person name="Salamov A."/>
            <person name="Simmons B.A."/>
            <person name="Magnuson J.K."/>
            <person name="Henrissat B."/>
            <person name="Mortensen U.H."/>
            <person name="Larsen T.O."/>
            <person name="Devries R.P."/>
            <person name="Grigoriev I.V."/>
            <person name="Machida M."/>
            <person name="Baker S.E."/>
            <person name="Andersen M.R."/>
        </authorList>
    </citation>
    <scope>NUCLEOTIDE SEQUENCE [LARGE SCALE GENOMIC DNA]</scope>
    <source>
        <strain evidence="1 2">IBT 29228</strain>
    </source>
</reference>
<gene>
    <name evidence="1" type="ORF">BDV26DRAFT_259958</name>
</gene>
<protein>
    <submittedName>
        <fullName evidence="1">Uncharacterized protein</fullName>
    </submittedName>
</protein>
<dbReference type="EMBL" id="ML736197">
    <property type="protein sequence ID" value="KAE8379196.1"/>
    <property type="molecule type" value="Genomic_DNA"/>
</dbReference>
<sequence>MRRSSHSSPVYILVSMSACITPDRVYTLKCSVCGRRALCLRIMPHFFFRCSVTREKKERKND</sequence>
<accession>A0A5N7BBQ5</accession>
<proteinExistence type="predicted"/>
<evidence type="ECO:0000313" key="1">
    <source>
        <dbReference type="EMBL" id="KAE8379196.1"/>
    </source>
</evidence>
<dbReference type="OrthoDB" id="6133115at2759"/>